<keyword evidence="2" id="KW-1185">Reference proteome</keyword>
<dbReference type="Proteomes" id="UP000814033">
    <property type="component" value="Unassembled WGS sequence"/>
</dbReference>
<accession>A0ACB8R2S2</accession>
<proteinExistence type="predicted"/>
<organism evidence="1 2">
    <name type="scientific">Auriscalpium vulgare</name>
    <dbReference type="NCBI Taxonomy" id="40419"/>
    <lineage>
        <taxon>Eukaryota</taxon>
        <taxon>Fungi</taxon>
        <taxon>Dikarya</taxon>
        <taxon>Basidiomycota</taxon>
        <taxon>Agaricomycotina</taxon>
        <taxon>Agaricomycetes</taxon>
        <taxon>Russulales</taxon>
        <taxon>Auriscalpiaceae</taxon>
        <taxon>Auriscalpium</taxon>
    </lineage>
</organism>
<comment type="caution">
    <text evidence="1">The sequence shown here is derived from an EMBL/GenBank/DDBJ whole genome shotgun (WGS) entry which is preliminary data.</text>
</comment>
<name>A0ACB8R2S2_9AGAM</name>
<reference evidence="1" key="1">
    <citation type="submission" date="2021-02" db="EMBL/GenBank/DDBJ databases">
        <authorList>
            <consortium name="DOE Joint Genome Institute"/>
            <person name="Ahrendt S."/>
            <person name="Looney B.P."/>
            <person name="Miyauchi S."/>
            <person name="Morin E."/>
            <person name="Drula E."/>
            <person name="Courty P.E."/>
            <person name="Chicoki N."/>
            <person name="Fauchery L."/>
            <person name="Kohler A."/>
            <person name="Kuo A."/>
            <person name="Labutti K."/>
            <person name="Pangilinan J."/>
            <person name="Lipzen A."/>
            <person name="Riley R."/>
            <person name="Andreopoulos W."/>
            <person name="He G."/>
            <person name="Johnson J."/>
            <person name="Barry K.W."/>
            <person name="Grigoriev I.V."/>
            <person name="Nagy L."/>
            <person name="Hibbett D."/>
            <person name="Henrissat B."/>
            <person name="Matheny P.B."/>
            <person name="Labbe J."/>
            <person name="Martin F."/>
        </authorList>
    </citation>
    <scope>NUCLEOTIDE SEQUENCE</scope>
    <source>
        <strain evidence="1">FP105234-sp</strain>
    </source>
</reference>
<evidence type="ECO:0000313" key="1">
    <source>
        <dbReference type="EMBL" id="KAI0038424.1"/>
    </source>
</evidence>
<sequence length="428" mass="49560">MRNENDYRKTLDKLNKAATKTARAKITRETGVSRMPLCMAMPAFLHPSFFPLDPFHLIYENCMAYFWDLWTTFSSPGEIMHIKTDKAREFGRLVADAVITLPPVFSGPIRDPFLKRQSQYKIFEWMALLHWYVIPIGTELGFNPIVLANFAEFVEIVDFAMAIKPYTKDDLRECHMKIAHFLKEYERIYVGSDPEKVSLERAIGEIGRKVRSKKAPFANVATIIYERELLRVLLLHYPLLQVSKPMPPKRRFKKEIRILKSERKKLDSQFNVYLKAIYQYIQQPIDREVDICQWTKHLLNTGHTLSSRLAEANSNSNHRSSIHFEGKSKGEEPIFGKALAFYEMLGTDDAYVIFYPLINCKYVLQRWKGNWAQKIQVLPVSSIKCMIGIMDYKGTIHILRKHPGSEMLSTEELGVVEADIDIEGADVE</sequence>
<gene>
    <name evidence="1" type="ORF">FA95DRAFT_1505691</name>
</gene>
<protein>
    <submittedName>
        <fullName evidence="1">Uncharacterized protein</fullName>
    </submittedName>
</protein>
<evidence type="ECO:0000313" key="2">
    <source>
        <dbReference type="Proteomes" id="UP000814033"/>
    </source>
</evidence>
<dbReference type="EMBL" id="MU276505">
    <property type="protein sequence ID" value="KAI0038424.1"/>
    <property type="molecule type" value="Genomic_DNA"/>
</dbReference>
<reference evidence="1" key="2">
    <citation type="journal article" date="2022" name="New Phytol.">
        <title>Evolutionary transition to the ectomycorrhizal habit in the genomes of a hyperdiverse lineage of mushroom-forming fungi.</title>
        <authorList>
            <person name="Looney B."/>
            <person name="Miyauchi S."/>
            <person name="Morin E."/>
            <person name="Drula E."/>
            <person name="Courty P.E."/>
            <person name="Kohler A."/>
            <person name="Kuo A."/>
            <person name="LaButti K."/>
            <person name="Pangilinan J."/>
            <person name="Lipzen A."/>
            <person name="Riley R."/>
            <person name="Andreopoulos W."/>
            <person name="He G."/>
            <person name="Johnson J."/>
            <person name="Nolan M."/>
            <person name="Tritt A."/>
            <person name="Barry K.W."/>
            <person name="Grigoriev I.V."/>
            <person name="Nagy L.G."/>
            <person name="Hibbett D."/>
            <person name="Henrissat B."/>
            <person name="Matheny P.B."/>
            <person name="Labbe J."/>
            <person name="Martin F.M."/>
        </authorList>
    </citation>
    <scope>NUCLEOTIDE SEQUENCE</scope>
    <source>
        <strain evidence="1">FP105234-sp</strain>
    </source>
</reference>